<gene>
    <name evidence="2" type="ORF">TIFTF001_037413</name>
    <name evidence="3" type="ORF">TIFTF001_037417</name>
    <name evidence="4" type="ORF">TIFTF001_037427</name>
    <name evidence="5" type="ORF">TIFTF001_037431</name>
</gene>
<evidence type="ECO:0000313" key="5">
    <source>
        <dbReference type="EMBL" id="GMN68374.1"/>
    </source>
</evidence>
<dbReference type="EMBL" id="BTGU01000600">
    <property type="protein sequence ID" value="GMN68360.1"/>
    <property type="molecule type" value="Genomic_DNA"/>
</dbReference>
<dbReference type="EMBL" id="BTGU01000602">
    <property type="protein sequence ID" value="GMN68374.1"/>
    <property type="molecule type" value="Genomic_DNA"/>
</dbReference>
<proteinExistence type="predicted"/>
<dbReference type="EMBL" id="BTGU01000599">
    <property type="protein sequence ID" value="GMN68357.1"/>
    <property type="molecule type" value="Genomic_DNA"/>
</dbReference>
<dbReference type="EMBL" id="BTGU01000601">
    <property type="protein sequence ID" value="GMN68371.1"/>
    <property type="molecule type" value="Genomic_DNA"/>
</dbReference>
<name>A0AA88JC34_FICCA</name>
<evidence type="ECO:0000313" key="3">
    <source>
        <dbReference type="EMBL" id="GMN68360.1"/>
    </source>
</evidence>
<dbReference type="Proteomes" id="UP001187192">
    <property type="component" value="Unassembled WGS sequence"/>
</dbReference>
<keyword evidence="6" id="KW-1185">Reference proteome</keyword>
<sequence length="275" mass="31493">MFYVLPNSASKGLKFPLSRDWPVSNPNWQFRLLSPVYVLFREIYLNRSLREPTQQTCSVSNVPHIPICSSNGSMQTKTELSYLGGGSPELGVSRRRRGGSPASGAGDGKIAGDGEDFGWKNLNELTGFDLGALISRKEKVLRSDHVFMWYEYDSDYLKMSEDCFGAVEMSFNFYCEDEYHRYRRHEYGLGIKQYIEYMVEAEQPGITICQYIQSLQGTIHNDNHDRNTTDPSQDSMMIHEESVYQNYLPLPSFDSDDDQPSNIVLDDEMLQLCYS</sequence>
<feature type="region of interest" description="Disordered" evidence="1">
    <location>
        <begin position="86"/>
        <end position="109"/>
    </location>
</feature>
<protein>
    <submittedName>
        <fullName evidence="3">Uncharacterized protein</fullName>
    </submittedName>
</protein>
<dbReference type="AlphaFoldDB" id="A0AA88JC34"/>
<evidence type="ECO:0000313" key="6">
    <source>
        <dbReference type="Proteomes" id="UP001187192"/>
    </source>
</evidence>
<accession>A0AA88JC34</accession>
<evidence type="ECO:0000313" key="2">
    <source>
        <dbReference type="EMBL" id="GMN68357.1"/>
    </source>
</evidence>
<reference evidence="3" key="1">
    <citation type="submission" date="2023-07" db="EMBL/GenBank/DDBJ databases">
        <title>draft genome sequence of fig (Ficus carica).</title>
        <authorList>
            <person name="Takahashi T."/>
            <person name="Nishimura K."/>
        </authorList>
    </citation>
    <scope>NUCLEOTIDE SEQUENCE</scope>
</reference>
<organism evidence="3 6">
    <name type="scientific">Ficus carica</name>
    <name type="common">Common fig</name>
    <dbReference type="NCBI Taxonomy" id="3494"/>
    <lineage>
        <taxon>Eukaryota</taxon>
        <taxon>Viridiplantae</taxon>
        <taxon>Streptophyta</taxon>
        <taxon>Embryophyta</taxon>
        <taxon>Tracheophyta</taxon>
        <taxon>Spermatophyta</taxon>
        <taxon>Magnoliopsida</taxon>
        <taxon>eudicotyledons</taxon>
        <taxon>Gunneridae</taxon>
        <taxon>Pentapetalae</taxon>
        <taxon>rosids</taxon>
        <taxon>fabids</taxon>
        <taxon>Rosales</taxon>
        <taxon>Moraceae</taxon>
        <taxon>Ficeae</taxon>
        <taxon>Ficus</taxon>
    </lineage>
</organism>
<evidence type="ECO:0000256" key="1">
    <source>
        <dbReference type="SAM" id="MobiDB-lite"/>
    </source>
</evidence>
<evidence type="ECO:0000313" key="4">
    <source>
        <dbReference type="EMBL" id="GMN68371.1"/>
    </source>
</evidence>
<comment type="caution">
    <text evidence="3">The sequence shown here is derived from an EMBL/GenBank/DDBJ whole genome shotgun (WGS) entry which is preliminary data.</text>
</comment>